<dbReference type="OrthoDB" id="3770080at2759"/>
<organism evidence="2 3">
    <name type="scientific">Karstenula rhodostoma CBS 690.94</name>
    <dbReference type="NCBI Taxonomy" id="1392251"/>
    <lineage>
        <taxon>Eukaryota</taxon>
        <taxon>Fungi</taxon>
        <taxon>Dikarya</taxon>
        <taxon>Ascomycota</taxon>
        <taxon>Pezizomycotina</taxon>
        <taxon>Dothideomycetes</taxon>
        <taxon>Pleosporomycetidae</taxon>
        <taxon>Pleosporales</taxon>
        <taxon>Massarineae</taxon>
        <taxon>Didymosphaeriaceae</taxon>
        <taxon>Karstenula</taxon>
    </lineage>
</organism>
<dbReference type="PANTHER" id="PTHR33112:SF16">
    <property type="entry name" value="HETEROKARYON INCOMPATIBILITY DOMAIN-CONTAINING PROTEIN"/>
    <property type="match status" value="1"/>
</dbReference>
<dbReference type="InterPro" id="IPR010730">
    <property type="entry name" value="HET"/>
</dbReference>
<accession>A0A9P4U968</accession>
<evidence type="ECO:0000313" key="3">
    <source>
        <dbReference type="Proteomes" id="UP000799764"/>
    </source>
</evidence>
<dbReference type="PANTHER" id="PTHR33112">
    <property type="entry name" value="DOMAIN PROTEIN, PUTATIVE-RELATED"/>
    <property type="match status" value="1"/>
</dbReference>
<dbReference type="Proteomes" id="UP000799764">
    <property type="component" value="Unassembled WGS sequence"/>
</dbReference>
<comment type="caution">
    <text evidence="2">The sequence shown here is derived from an EMBL/GenBank/DDBJ whole genome shotgun (WGS) entry which is preliminary data.</text>
</comment>
<feature type="domain" description="Heterokaryon incompatibility" evidence="1">
    <location>
        <begin position="294"/>
        <end position="451"/>
    </location>
</feature>
<dbReference type="AlphaFoldDB" id="A0A9P4U968"/>
<evidence type="ECO:0000259" key="1">
    <source>
        <dbReference type="Pfam" id="PF06985"/>
    </source>
</evidence>
<proteinExistence type="predicted"/>
<protein>
    <submittedName>
        <fullName evidence="2">HET-domain-containing protein</fullName>
    </submittedName>
</protein>
<keyword evidence="3" id="KW-1185">Reference proteome</keyword>
<dbReference type="EMBL" id="MU001505">
    <property type="protein sequence ID" value="KAF2441905.1"/>
    <property type="molecule type" value="Genomic_DNA"/>
</dbReference>
<gene>
    <name evidence="2" type="ORF">P171DRAFT_393483</name>
</gene>
<name>A0A9P4U968_9PLEO</name>
<evidence type="ECO:0000313" key="2">
    <source>
        <dbReference type="EMBL" id="KAF2441905.1"/>
    </source>
</evidence>
<sequence>MESAAARVDQEIQRLKREVVRDDIQGHSCAQCNHIRLKAIPEAGIRLDEGKQELTSFQLDTTVAETHALAASGCEFWAMVSDKLKLIDLEEKIKEQRDTVAFDSRKHRSWWSDEHWNDLAASLGGVMEKEFQHLRNGPVGWGFSAGANYEMEFAVTHKDFVRVIIRYRSLNDFKDRSVSVDVVLILPVRPATTVLYPRKDSEFEMANYWTTLWVLSTPGNLADPTRACVGSPINLDPGGSNSMELYRCWLQRCTITHNCGIDDLPGSMPPLALDVSDRNCVKLVQVPAHLKERYVALSYCWGTDVQTIMLTRSNENDLLRGISPQELDPTIRDSVTVARELGFRLLWIDALCIFQDDEEWKMRELGNMGKIYQKATLTIVASAAAYVKEGFLHRRTSTLDRVGIVDGYPTPVFNFRAEEDSRVNEEKRVVLRPQELDEIEPWYERAWTLQEMLFSGRRLQFHNNQTTWLCHCSEPPAQEADGWLAGTGHSYIGYSDSHFEAIMKMTRSANESAETGMVLANWYDLVEVYSSRKLRYFHDRLPAISGIAREFAFFSGDQYICGLWKFDLTIGLAWFPLEARHPVSGTKTGPSWSWASYGGAATWWSHKRKKWYPNQDFEILDEFIELVSPSNPFGEVKTAELRVRGLLLPIPMPVRNEYGNMNIYLNERETALVFEYPNDPRVQPDSGFKLSLLVLVNLGWVGAEGIVLLEEGEDRYSRVGWFGIDDVWPVTEENRWVKMRDRTPKAQEELKRQLRTVWGGEQNIRQFVLI</sequence>
<reference evidence="2" key="1">
    <citation type="journal article" date="2020" name="Stud. Mycol.">
        <title>101 Dothideomycetes genomes: a test case for predicting lifestyles and emergence of pathogens.</title>
        <authorList>
            <person name="Haridas S."/>
            <person name="Albert R."/>
            <person name="Binder M."/>
            <person name="Bloem J."/>
            <person name="Labutti K."/>
            <person name="Salamov A."/>
            <person name="Andreopoulos B."/>
            <person name="Baker S."/>
            <person name="Barry K."/>
            <person name="Bills G."/>
            <person name="Bluhm B."/>
            <person name="Cannon C."/>
            <person name="Castanera R."/>
            <person name="Culley D."/>
            <person name="Daum C."/>
            <person name="Ezra D."/>
            <person name="Gonzalez J."/>
            <person name="Henrissat B."/>
            <person name="Kuo A."/>
            <person name="Liang C."/>
            <person name="Lipzen A."/>
            <person name="Lutzoni F."/>
            <person name="Magnuson J."/>
            <person name="Mondo S."/>
            <person name="Nolan M."/>
            <person name="Ohm R."/>
            <person name="Pangilinan J."/>
            <person name="Park H.-J."/>
            <person name="Ramirez L."/>
            <person name="Alfaro M."/>
            <person name="Sun H."/>
            <person name="Tritt A."/>
            <person name="Yoshinaga Y."/>
            <person name="Zwiers L.-H."/>
            <person name="Turgeon B."/>
            <person name="Goodwin S."/>
            <person name="Spatafora J."/>
            <person name="Crous P."/>
            <person name="Grigoriev I."/>
        </authorList>
    </citation>
    <scope>NUCLEOTIDE SEQUENCE</scope>
    <source>
        <strain evidence="2">CBS 690.94</strain>
    </source>
</reference>
<dbReference type="Pfam" id="PF06985">
    <property type="entry name" value="HET"/>
    <property type="match status" value="1"/>
</dbReference>